<dbReference type="Proteomes" id="UP001165064">
    <property type="component" value="Unassembled WGS sequence"/>
</dbReference>
<reference evidence="1" key="1">
    <citation type="submission" date="2023-04" db="EMBL/GenBank/DDBJ databases">
        <title>Ambrosiozyma monospora NBRC 10751.</title>
        <authorList>
            <person name="Ichikawa N."/>
            <person name="Sato H."/>
            <person name="Tonouchi N."/>
        </authorList>
    </citation>
    <scope>NUCLEOTIDE SEQUENCE</scope>
    <source>
        <strain evidence="1">NBRC 10751</strain>
    </source>
</reference>
<evidence type="ECO:0000313" key="2">
    <source>
        <dbReference type="Proteomes" id="UP001165064"/>
    </source>
</evidence>
<sequence>MTREVYTLDDESHPDKWKQVAYLSLAHVLFTQMKSKECVEKQKLALNDQFAKNKSLDPSKMPKVSRKMVASQAVLTSPGAVVPLVFKKIAKPADVPETKIPKPENPFADKRRSGETESSKKKPKFSANSGIQAQPELLAQTT</sequence>
<name>A0ACB5TAY4_AMBMO</name>
<proteinExistence type="predicted"/>
<keyword evidence="2" id="KW-1185">Reference proteome</keyword>
<comment type="caution">
    <text evidence="1">The sequence shown here is derived from an EMBL/GenBank/DDBJ whole genome shotgun (WGS) entry which is preliminary data.</text>
</comment>
<organism evidence="1 2">
    <name type="scientific">Ambrosiozyma monospora</name>
    <name type="common">Yeast</name>
    <name type="synonym">Endomycopsis monosporus</name>
    <dbReference type="NCBI Taxonomy" id="43982"/>
    <lineage>
        <taxon>Eukaryota</taxon>
        <taxon>Fungi</taxon>
        <taxon>Dikarya</taxon>
        <taxon>Ascomycota</taxon>
        <taxon>Saccharomycotina</taxon>
        <taxon>Pichiomycetes</taxon>
        <taxon>Pichiales</taxon>
        <taxon>Pichiaceae</taxon>
        <taxon>Ambrosiozyma</taxon>
    </lineage>
</organism>
<gene>
    <name evidence="1" type="ORF">Amon02_000714500</name>
</gene>
<protein>
    <submittedName>
        <fullName evidence="1">Unnamed protein product</fullName>
    </submittedName>
</protein>
<evidence type="ECO:0000313" key="1">
    <source>
        <dbReference type="EMBL" id="GME84844.1"/>
    </source>
</evidence>
<accession>A0ACB5TAY4</accession>
<dbReference type="EMBL" id="BSXS01005836">
    <property type="protein sequence ID" value="GME84844.1"/>
    <property type="molecule type" value="Genomic_DNA"/>
</dbReference>